<evidence type="ECO:0000313" key="2">
    <source>
        <dbReference type="Proteomes" id="UP001232973"/>
    </source>
</evidence>
<organism evidence="1 2">
    <name type="scientific">Alicyclobacillus cycloheptanicus</name>
    <dbReference type="NCBI Taxonomy" id="1457"/>
    <lineage>
        <taxon>Bacteria</taxon>
        <taxon>Bacillati</taxon>
        <taxon>Bacillota</taxon>
        <taxon>Bacilli</taxon>
        <taxon>Bacillales</taxon>
        <taxon>Alicyclobacillaceae</taxon>
        <taxon>Alicyclobacillus</taxon>
    </lineage>
</organism>
<name>A0ABT9XLS0_9BACL</name>
<accession>A0ABT9XLS0</accession>
<comment type="caution">
    <text evidence="1">The sequence shown here is derived from an EMBL/GenBank/DDBJ whole genome shotgun (WGS) entry which is preliminary data.</text>
</comment>
<proteinExistence type="predicted"/>
<keyword evidence="2" id="KW-1185">Reference proteome</keyword>
<dbReference type="EMBL" id="JAUSTP010000036">
    <property type="protein sequence ID" value="MDQ0191260.1"/>
    <property type="molecule type" value="Genomic_DNA"/>
</dbReference>
<sequence length="39" mass="4527">MCRQSSVVPGLAFYPFRNENLVRGWNNDEYGWVDLGQAH</sequence>
<dbReference type="Proteomes" id="UP001232973">
    <property type="component" value="Unassembled WGS sequence"/>
</dbReference>
<reference evidence="1 2" key="1">
    <citation type="submission" date="2023-07" db="EMBL/GenBank/DDBJ databases">
        <title>Genomic Encyclopedia of Type Strains, Phase IV (KMG-IV): sequencing the most valuable type-strain genomes for metagenomic binning, comparative biology and taxonomic classification.</title>
        <authorList>
            <person name="Goeker M."/>
        </authorList>
    </citation>
    <scope>NUCLEOTIDE SEQUENCE [LARGE SCALE GENOMIC DNA]</scope>
    <source>
        <strain evidence="1 2">DSM 4006</strain>
    </source>
</reference>
<gene>
    <name evidence="1" type="ORF">J2S03_003129</name>
</gene>
<evidence type="ECO:0000313" key="1">
    <source>
        <dbReference type="EMBL" id="MDQ0191260.1"/>
    </source>
</evidence>
<protein>
    <submittedName>
        <fullName evidence="1">Uncharacterized protein</fullName>
    </submittedName>
</protein>